<dbReference type="InterPro" id="IPR036291">
    <property type="entry name" value="NAD(P)-bd_dom_sf"/>
</dbReference>
<dbReference type="InterPro" id="IPR002347">
    <property type="entry name" value="SDR_fam"/>
</dbReference>
<dbReference type="InterPro" id="IPR057326">
    <property type="entry name" value="KR_dom"/>
</dbReference>
<feature type="domain" description="Ketoreductase" evidence="3">
    <location>
        <begin position="35"/>
        <end position="213"/>
    </location>
</feature>
<evidence type="ECO:0000313" key="5">
    <source>
        <dbReference type="Proteomes" id="UP001499843"/>
    </source>
</evidence>
<keyword evidence="2" id="KW-0560">Oxidoreductase</keyword>
<dbReference type="PANTHER" id="PTHR43639">
    <property type="entry name" value="OXIDOREDUCTASE, SHORT-CHAIN DEHYDROGENASE/REDUCTASE FAMILY (AFU_ORTHOLOGUE AFUA_5G02870)"/>
    <property type="match status" value="1"/>
</dbReference>
<comment type="caution">
    <text evidence="4">The sequence shown here is derived from an EMBL/GenBank/DDBJ whole genome shotgun (WGS) entry which is preliminary data.</text>
</comment>
<accession>A0ABN3C4F4</accession>
<dbReference type="SUPFAM" id="SSF51735">
    <property type="entry name" value="NAD(P)-binding Rossmann-fold domains"/>
    <property type="match status" value="1"/>
</dbReference>
<dbReference type="PANTHER" id="PTHR43639:SF1">
    <property type="entry name" value="SHORT-CHAIN DEHYDROGENASE_REDUCTASE FAMILY PROTEIN"/>
    <property type="match status" value="1"/>
</dbReference>
<gene>
    <name evidence="4" type="ORF">GCM10009850_001820</name>
</gene>
<comment type="similarity">
    <text evidence="1">Belongs to the short-chain dehydrogenases/reductases (SDR) family.</text>
</comment>
<dbReference type="Gene3D" id="3.40.50.720">
    <property type="entry name" value="NAD(P)-binding Rossmann-like Domain"/>
    <property type="match status" value="1"/>
</dbReference>
<dbReference type="Pfam" id="PF13561">
    <property type="entry name" value="adh_short_C2"/>
    <property type="match status" value="1"/>
</dbReference>
<evidence type="ECO:0000259" key="3">
    <source>
        <dbReference type="SMART" id="SM00822"/>
    </source>
</evidence>
<proteinExistence type="inferred from homology"/>
<sequence length="277" mass="28765">MTLTLLDSNLNVRSLLRGGYFPEVSLLPTVVGMERIALITGAGRGIGAATACELARHGYHVIVNYRSDTAAAEQVVERITAAGGRARAVRADVQDAQQVARMIADCPRVDALVCNANVPPPFAPLTEMAWDDFAGKLTGELAAVFHVTRAALARMREQGGGGRIVYVSSLSADLVRQGAIAHASAKAALNVFAQHVAAEAGAWGVAVNTVAPGAVRTEGSAAVRTPEVEAELGRASVLGRMLDPEDVAAVVVAVLDGGFRAVSGVRIPVDAGRRVLT</sequence>
<name>A0ABN3C4F4_9ACTN</name>
<evidence type="ECO:0000313" key="4">
    <source>
        <dbReference type="EMBL" id="GAA2204105.1"/>
    </source>
</evidence>
<reference evidence="4 5" key="1">
    <citation type="journal article" date="2019" name="Int. J. Syst. Evol. Microbiol.">
        <title>The Global Catalogue of Microorganisms (GCM) 10K type strain sequencing project: providing services to taxonomists for standard genome sequencing and annotation.</title>
        <authorList>
            <consortium name="The Broad Institute Genomics Platform"/>
            <consortium name="The Broad Institute Genome Sequencing Center for Infectious Disease"/>
            <person name="Wu L."/>
            <person name="Ma J."/>
        </authorList>
    </citation>
    <scope>NUCLEOTIDE SEQUENCE [LARGE SCALE GENOMIC DNA]</scope>
    <source>
        <strain evidence="4 5">JCM 16114</strain>
    </source>
</reference>
<dbReference type="Proteomes" id="UP001499843">
    <property type="component" value="Unassembled WGS sequence"/>
</dbReference>
<dbReference type="PRINTS" id="PR00081">
    <property type="entry name" value="GDHRDH"/>
</dbReference>
<protein>
    <submittedName>
        <fullName evidence="4">SDR family oxidoreductase</fullName>
    </submittedName>
</protein>
<organism evidence="4 5">
    <name type="scientific">Nonomuraea monospora</name>
    <dbReference type="NCBI Taxonomy" id="568818"/>
    <lineage>
        <taxon>Bacteria</taxon>
        <taxon>Bacillati</taxon>
        <taxon>Actinomycetota</taxon>
        <taxon>Actinomycetes</taxon>
        <taxon>Streptosporangiales</taxon>
        <taxon>Streptosporangiaceae</taxon>
        <taxon>Nonomuraea</taxon>
    </lineage>
</organism>
<dbReference type="EMBL" id="BAAAQX010000001">
    <property type="protein sequence ID" value="GAA2204105.1"/>
    <property type="molecule type" value="Genomic_DNA"/>
</dbReference>
<keyword evidence="5" id="KW-1185">Reference proteome</keyword>
<dbReference type="SMART" id="SM00822">
    <property type="entry name" value="PKS_KR"/>
    <property type="match status" value="1"/>
</dbReference>
<evidence type="ECO:0000256" key="2">
    <source>
        <dbReference type="ARBA" id="ARBA00023002"/>
    </source>
</evidence>
<evidence type="ECO:0000256" key="1">
    <source>
        <dbReference type="ARBA" id="ARBA00006484"/>
    </source>
</evidence>